<accession>A0AAW2EQS3</accession>
<evidence type="ECO:0000313" key="3">
    <source>
        <dbReference type="Proteomes" id="UP001430953"/>
    </source>
</evidence>
<dbReference type="AlphaFoldDB" id="A0AAW2EQS3"/>
<name>A0AAW2EQS3_9HYME</name>
<feature type="region of interest" description="Disordered" evidence="1">
    <location>
        <begin position="44"/>
        <end position="67"/>
    </location>
</feature>
<organism evidence="2 3">
    <name type="scientific">Cardiocondyla obscurior</name>
    <dbReference type="NCBI Taxonomy" id="286306"/>
    <lineage>
        <taxon>Eukaryota</taxon>
        <taxon>Metazoa</taxon>
        <taxon>Ecdysozoa</taxon>
        <taxon>Arthropoda</taxon>
        <taxon>Hexapoda</taxon>
        <taxon>Insecta</taxon>
        <taxon>Pterygota</taxon>
        <taxon>Neoptera</taxon>
        <taxon>Endopterygota</taxon>
        <taxon>Hymenoptera</taxon>
        <taxon>Apocrita</taxon>
        <taxon>Aculeata</taxon>
        <taxon>Formicoidea</taxon>
        <taxon>Formicidae</taxon>
        <taxon>Myrmicinae</taxon>
        <taxon>Cardiocondyla</taxon>
    </lineage>
</organism>
<sequence>MGVVPGEAKFNAISRVDRCNYRFFNLLHNRLGLTMQFSYFRRFRGKDRKRRPERRKKKKRKKMSMQWGRKEERFHHLCFTRASRGRRGAVKNGLPGVLCNLSDRAVAPGNS</sequence>
<evidence type="ECO:0000313" key="2">
    <source>
        <dbReference type="EMBL" id="KAL0106074.1"/>
    </source>
</evidence>
<dbReference type="EMBL" id="JADYXP020000018">
    <property type="protein sequence ID" value="KAL0106074.1"/>
    <property type="molecule type" value="Genomic_DNA"/>
</dbReference>
<comment type="caution">
    <text evidence="2">The sequence shown here is derived from an EMBL/GenBank/DDBJ whole genome shotgun (WGS) entry which is preliminary data.</text>
</comment>
<protein>
    <submittedName>
        <fullName evidence="2">Uncharacterized protein</fullName>
    </submittedName>
</protein>
<keyword evidence="3" id="KW-1185">Reference proteome</keyword>
<evidence type="ECO:0000256" key="1">
    <source>
        <dbReference type="SAM" id="MobiDB-lite"/>
    </source>
</evidence>
<proteinExistence type="predicted"/>
<dbReference type="Proteomes" id="UP001430953">
    <property type="component" value="Unassembled WGS sequence"/>
</dbReference>
<feature type="compositionally biased region" description="Basic residues" evidence="1">
    <location>
        <begin position="44"/>
        <end position="63"/>
    </location>
</feature>
<gene>
    <name evidence="2" type="ORF">PUN28_016065</name>
</gene>
<reference evidence="2 3" key="1">
    <citation type="submission" date="2023-03" db="EMBL/GenBank/DDBJ databases">
        <title>High recombination rates correlate with genetic variation in Cardiocondyla obscurior ants.</title>
        <authorList>
            <person name="Errbii M."/>
        </authorList>
    </citation>
    <scope>NUCLEOTIDE SEQUENCE [LARGE SCALE GENOMIC DNA]</scope>
    <source>
        <strain evidence="2">Alpha-2009</strain>
        <tissue evidence="2">Whole body</tissue>
    </source>
</reference>